<keyword evidence="1" id="KW-0472">Membrane</keyword>
<dbReference type="KEGG" id="fuv:JR347_10225"/>
<sequence>MICIFLCATSSIKAQFRQADSIANLGNNKLALLEYERIVFRNLSVETTNQALLKKANVLNEEGDHAAALNTLNRANLFVEQNETNLEIRKQIIINAYLIGDYPNALSQLKQTEYFFKDNGYHDILFMHVLVLNEMRRWEEASEKLVEYKQHNPEFELEIVKAYHFLEDTKLKDPKKAETLSYILPGVGQMYAGYFFKGLVSSTIQASLIAFGAYSLYEGYFFTGALTGIGLFYSFYSGGVRHASYLAKKKNEELTRSYNDPIKDSLLEFEMSK</sequence>
<keyword evidence="3" id="KW-1185">Reference proteome</keyword>
<dbReference type="EMBL" id="CP070608">
    <property type="protein sequence ID" value="QSE95993.1"/>
    <property type="molecule type" value="Genomic_DNA"/>
</dbReference>
<organism evidence="2 3">
    <name type="scientific">Fulvivirga lutea</name>
    <dbReference type="NCBI Taxonomy" id="2810512"/>
    <lineage>
        <taxon>Bacteria</taxon>
        <taxon>Pseudomonadati</taxon>
        <taxon>Bacteroidota</taxon>
        <taxon>Cytophagia</taxon>
        <taxon>Cytophagales</taxon>
        <taxon>Fulvivirgaceae</taxon>
        <taxon>Fulvivirga</taxon>
    </lineage>
</organism>
<evidence type="ECO:0008006" key="4">
    <source>
        <dbReference type="Google" id="ProtNLM"/>
    </source>
</evidence>
<gene>
    <name evidence="2" type="ORF">JR347_10225</name>
</gene>
<evidence type="ECO:0000256" key="1">
    <source>
        <dbReference type="SAM" id="Phobius"/>
    </source>
</evidence>
<dbReference type="SUPFAM" id="SSF48452">
    <property type="entry name" value="TPR-like"/>
    <property type="match status" value="1"/>
</dbReference>
<keyword evidence="1" id="KW-0812">Transmembrane</keyword>
<evidence type="ECO:0000313" key="2">
    <source>
        <dbReference type="EMBL" id="QSE95993.1"/>
    </source>
</evidence>
<reference evidence="2" key="1">
    <citation type="submission" date="2021-02" db="EMBL/GenBank/DDBJ databases">
        <title>Fulvivirga sp. S481 isolated from sea water.</title>
        <authorList>
            <person name="Bae S.S."/>
            <person name="Baek K."/>
        </authorList>
    </citation>
    <scope>NUCLEOTIDE SEQUENCE</scope>
    <source>
        <strain evidence="2">S481</strain>
    </source>
</reference>
<feature type="transmembrane region" description="Helical" evidence="1">
    <location>
        <begin position="220"/>
        <end position="240"/>
    </location>
</feature>
<protein>
    <recommendedName>
        <fullName evidence="4">Tetratricopeptide repeat protein</fullName>
    </recommendedName>
</protein>
<keyword evidence="1" id="KW-1133">Transmembrane helix</keyword>
<dbReference type="RefSeq" id="WP_205720506.1">
    <property type="nucleotide sequence ID" value="NZ_CP070608.1"/>
</dbReference>
<accession>A0A974WEM5</accession>
<dbReference type="AlphaFoldDB" id="A0A974WEM5"/>
<evidence type="ECO:0000313" key="3">
    <source>
        <dbReference type="Proteomes" id="UP000662783"/>
    </source>
</evidence>
<dbReference type="InterPro" id="IPR011990">
    <property type="entry name" value="TPR-like_helical_dom_sf"/>
</dbReference>
<dbReference type="Gene3D" id="1.25.40.10">
    <property type="entry name" value="Tetratricopeptide repeat domain"/>
    <property type="match status" value="1"/>
</dbReference>
<proteinExistence type="predicted"/>
<dbReference type="Proteomes" id="UP000662783">
    <property type="component" value="Chromosome"/>
</dbReference>
<name>A0A974WEM5_9BACT</name>